<dbReference type="Pfam" id="PF01740">
    <property type="entry name" value="STAS"/>
    <property type="match status" value="1"/>
</dbReference>
<dbReference type="AlphaFoldDB" id="A0A2U2X2J5"/>
<reference evidence="2" key="2">
    <citation type="submission" date="2018-05" db="EMBL/GenBank/DDBJ databases">
        <authorList>
            <person name="Lanie J.A."/>
            <person name="Ng W.-L."/>
            <person name="Kazmierczak K.M."/>
            <person name="Andrzejewski T.M."/>
            <person name="Davidsen T.M."/>
            <person name="Wayne K.J."/>
            <person name="Tettelin H."/>
            <person name="Glass J.I."/>
            <person name="Rusch D."/>
            <person name="Podicherti R."/>
            <person name="Tsui H.-C.T."/>
            <person name="Winkler M.E."/>
        </authorList>
    </citation>
    <scope>NUCLEOTIDE SEQUENCE [LARGE SCALE GENOMIC DNA]</scope>
    <source>
        <strain evidence="2">ZY111</strain>
    </source>
</reference>
<evidence type="ECO:0000313" key="2">
    <source>
        <dbReference type="EMBL" id="PWH82005.1"/>
    </source>
</evidence>
<dbReference type="PROSITE" id="PS50801">
    <property type="entry name" value="STAS"/>
    <property type="match status" value="1"/>
</dbReference>
<comment type="caution">
    <text evidence="2">The sequence shown here is derived from an EMBL/GenBank/DDBJ whole genome shotgun (WGS) entry which is preliminary data.</text>
</comment>
<dbReference type="RefSeq" id="WP_109353345.1">
    <property type="nucleotide sequence ID" value="NZ_QFRI01000003.1"/>
</dbReference>
<proteinExistence type="predicted"/>
<dbReference type="OrthoDB" id="1163458at2"/>
<evidence type="ECO:0000259" key="1">
    <source>
        <dbReference type="PROSITE" id="PS50801"/>
    </source>
</evidence>
<dbReference type="Proteomes" id="UP000245375">
    <property type="component" value="Unassembled WGS sequence"/>
</dbReference>
<dbReference type="InterPro" id="IPR036513">
    <property type="entry name" value="STAS_dom_sf"/>
</dbReference>
<evidence type="ECO:0000313" key="3">
    <source>
        <dbReference type="Proteomes" id="UP000245375"/>
    </source>
</evidence>
<feature type="domain" description="STAS" evidence="1">
    <location>
        <begin position="1"/>
        <end position="92"/>
    </location>
</feature>
<protein>
    <recommendedName>
        <fullName evidence="1">STAS domain-containing protein</fullName>
    </recommendedName>
</protein>
<reference evidence="2" key="1">
    <citation type="submission" date="2018-05" db="EMBL/GenBank/DDBJ databases">
        <title>Algibacter marinivivus sp. nov., isolated from sample around a algae.</title>
        <authorList>
            <person name="Zhong X."/>
        </authorList>
    </citation>
    <scope>NUCLEOTIDE SEQUENCE [LARGE SCALE GENOMIC DNA]</scope>
    <source>
        <strain evidence="2">ZY111</strain>
    </source>
</reference>
<name>A0A2U2X2J5_9FLAO</name>
<keyword evidence="3" id="KW-1185">Reference proteome</keyword>
<sequence length="92" mass="10300">MALRIKENNGTFLVEGTINNTTVKQFKNHLEFLLAYSKSLTINIDKVTAIDKNGLKVIEDLFEAAEFYNKAFSVIGYGCKDIYESINMSVAA</sequence>
<dbReference type="SUPFAM" id="SSF52091">
    <property type="entry name" value="SpoIIaa-like"/>
    <property type="match status" value="1"/>
</dbReference>
<dbReference type="EMBL" id="QFRI01000003">
    <property type="protein sequence ID" value="PWH82005.1"/>
    <property type="molecule type" value="Genomic_DNA"/>
</dbReference>
<dbReference type="InterPro" id="IPR002645">
    <property type="entry name" value="STAS_dom"/>
</dbReference>
<organism evidence="2 3">
    <name type="scientific">Algibacter marinivivus</name>
    <dbReference type="NCBI Taxonomy" id="2100723"/>
    <lineage>
        <taxon>Bacteria</taxon>
        <taxon>Pseudomonadati</taxon>
        <taxon>Bacteroidota</taxon>
        <taxon>Flavobacteriia</taxon>
        <taxon>Flavobacteriales</taxon>
        <taxon>Flavobacteriaceae</taxon>
        <taxon>Algibacter</taxon>
    </lineage>
</organism>
<gene>
    <name evidence="2" type="ORF">DIS18_12115</name>
</gene>
<accession>A0A2U2X2J5</accession>